<dbReference type="SUPFAM" id="SSF53098">
    <property type="entry name" value="Ribonuclease H-like"/>
    <property type="match status" value="1"/>
</dbReference>
<protein>
    <submittedName>
        <fullName evidence="2">Transposase</fullName>
    </submittedName>
</protein>
<accession>A0A0A6ZNS8</accession>
<dbReference type="EMBL" id="CP006736">
    <property type="protein sequence ID" value="AHA63723.1"/>
    <property type="molecule type" value="Genomic_DNA"/>
</dbReference>
<reference evidence="2 3" key="1">
    <citation type="submission" date="2013-09" db="EMBL/GenBank/DDBJ databases">
        <title>Comparative genomics of Sd1617 to representative strains in evaluating its pathogenesis.</title>
        <authorList>
            <person name="Aksomboon Vongsawan A."/>
            <person name="Kapatral V."/>
            <person name="Vaisvil B."/>
            <person name="Serichantalergs O."/>
            <person name="Hale T.L."/>
            <person name="Mason C.J."/>
        </authorList>
    </citation>
    <scope>NUCLEOTIDE SEQUENCE [LARGE SCALE GENOMIC DNA]</scope>
    <source>
        <strain evidence="2 3">1617</strain>
    </source>
</reference>
<dbReference type="InterPro" id="IPR012337">
    <property type="entry name" value="RNaseH-like_sf"/>
</dbReference>
<dbReference type="Proteomes" id="UP000031647">
    <property type="component" value="Chromosome"/>
</dbReference>
<dbReference type="GO" id="GO:0015074">
    <property type="term" value="P:DNA integration"/>
    <property type="evidence" value="ECO:0007669"/>
    <property type="project" value="InterPro"/>
</dbReference>
<dbReference type="Pfam" id="PF00665">
    <property type="entry name" value="rve"/>
    <property type="match status" value="1"/>
</dbReference>
<sequence>MVVSAIASTPQFMALRSQRPPAGLIHHSDRGSQYCAYDYRVIQEQFGLKTSMSRKGNCYDNAPMESFWGTPKNEKPEPLSF</sequence>
<proteinExistence type="predicted"/>
<organism evidence="2 3">
    <name type="scientific">Shigella dysenteriae 1617</name>
    <dbReference type="NCBI Taxonomy" id="754093"/>
    <lineage>
        <taxon>Bacteria</taxon>
        <taxon>Pseudomonadati</taxon>
        <taxon>Pseudomonadota</taxon>
        <taxon>Gammaproteobacteria</taxon>
        <taxon>Enterobacterales</taxon>
        <taxon>Enterobacteriaceae</taxon>
        <taxon>Shigella</taxon>
    </lineage>
</organism>
<evidence type="ECO:0000259" key="1">
    <source>
        <dbReference type="Pfam" id="PF00665"/>
    </source>
</evidence>
<evidence type="ECO:0000313" key="3">
    <source>
        <dbReference type="Proteomes" id="UP000031647"/>
    </source>
</evidence>
<dbReference type="AlphaFoldDB" id="A0A0A6ZNS8"/>
<dbReference type="InterPro" id="IPR036397">
    <property type="entry name" value="RNaseH_sf"/>
</dbReference>
<name>A0A0A6ZNS8_SHIDY</name>
<dbReference type="HOGENOM" id="CLU_027402_20_0_6"/>
<dbReference type="PANTHER" id="PTHR46889:SF4">
    <property type="entry name" value="TRANSPOSASE INSO FOR INSERTION SEQUENCE ELEMENT IS911B-RELATED"/>
    <property type="match status" value="1"/>
</dbReference>
<gene>
    <name evidence="2" type="ORF">Asd1617_00896</name>
</gene>
<evidence type="ECO:0000313" key="2">
    <source>
        <dbReference type="EMBL" id="AHA63723.1"/>
    </source>
</evidence>
<dbReference type="GO" id="GO:0003676">
    <property type="term" value="F:nucleic acid binding"/>
    <property type="evidence" value="ECO:0007669"/>
    <property type="project" value="InterPro"/>
</dbReference>
<dbReference type="KEGG" id="sdz:Asd1617_00896"/>
<feature type="domain" description="Integrase catalytic" evidence="1">
    <location>
        <begin position="13"/>
        <end position="58"/>
    </location>
</feature>
<dbReference type="Gene3D" id="3.30.420.10">
    <property type="entry name" value="Ribonuclease H-like superfamily/Ribonuclease H"/>
    <property type="match status" value="1"/>
</dbReference>
<dbReference type="PATRIC" id="fig|754093.4.peg.882"/>
<dbReference type="InterPro" id="IPR001584">
    <property type="entry name" value="Integrase_cat-core"/>
</dbReference>
<dbReference type="InterPro" id="IPR050900">
    <property type="entry name" value="Transposase_IS3/IS150/IS904"/>
</dbReference>
<dbReference type="PANTHER" id="PTHR46889">
    <property type="entry name" value="TRANSPOSASE INSF FOR INSERTION SEQUENCE IS3B-RELATED"/>
    <property type="match status" value="1"/>
</dbReference>